<keyword evidence="1" id="KW-0732">Signal</keyword>
<comment type="caution">
    <text evidence="2">The sequence shown here is derived from an EMBL/GenBank/DDBJ whole genome shotgun (WGS) entry which is preliminary data.</text>
</comment>
<gene>
    <name evidence="2" type="ORF">GJJ30_06160</name>
</gene>
<organism evidence="2 3">
    <name type="scientific">Larkinella terrae</name>
    <dbReference type="NCBI Taxonomy" id="2025311"/>
    <lineage>
        <taxon>Bacteria</taxon>
        <taxon>Pseudomonadati</taxon>
        <taxon>Bacteroidota</taxon>
        <taxon>Cytophagia</taxon>
        <taxon>Cytophagales</taxon>
        <taxon>Spirosomataceae</taxon>
        <taxon>Larkinella</taxon>
    </lineage>
</organism>
<dbReference type="EMBL" id="WJXZ01000002">
    <property type="protein sequence ID" value="MRS60872.1"/>
    <property type="molecule type" value="Genomic_DNA"/>
</dbReference>
<dbReference type="Proteomes" id="UP000441754">
    <property type="component" value="Unassembled WGS sequence"/>
</dbReference>
<dbReference type="RefSeq" id="WP_154174256.1">
    <property type="nucleotide sequence ID" value="NZ_WJXZ01000002.1"/>
</dbReference>
<feature type="chain" id="PRO_5029846328" evidence="1">
    <location>
        <begin position="21"/>
        <end position="221"/>
    </location>
</feature>
<evidence type="ECO:0000256" key="1">
    <source>
        <dbReference type="SAM" id="SignalP"/>
    </source>
</evidence>
<reference evidence="2 3" key="1">
    <citation type="journal article" date="2018" name="Antonie Van Leeuwenhoek">
        <title>Larkinella terrae sp. nov., isolated from soil on Jeju Island, South Korea.</title>
        <authorList>
            <person name="Ten L.N."/>
            <person name="Jeon J."/>
            <person name="Park S.J."/>
            <person name="Park S."/>
            <person name="Lee S.Y."/>
            <person name="Kim M.K."/>
            <person name="Jung H.Y."/>
        </authorList>
    </citation>
    <scope>NUCLEOTIDE SEQUENCE [LARGE SCALE GENOMIC DNA]</scope>
    <source>
        <strain evidence="2 3">KCTC 52001</strain>
    </source>
</reference>
<sequence>MKAMLILGLLAFGLTTATRAQGVFLTDVNGQVLRANKYVDVQGSPYLNEAWKVGSVTAANNKSYPNLKVRYDAHAGELEYLQNEQPYRLSPSAIREFRITDDKELVFRNGFAAVNNNTPTTFYQVLVDGPTKLLKQLKVNIIENKPFNSATVTREFQKQELYFIAKPDGALQRIQKNKKSVLAALTDQKERVEKFIKEQDLNLSDETNLIALLESYNTSDH</sequence>
<evidence type="ECO:0000313" key="2">
    <source>
        <dbReference type="EMBL" id="MRS60872.1"/>
    </source>
</evidence>
<dbReference type="OrthoDB" id="680837at2"/>
<protein>
    <submittedName>
        <fullName evidence="2">Uncharacterized protein</fullName>
    </submittedName>
</protein>
<name>A0A7K0EGN5_9BACT</name>
<evidence type="ECO:0000313" key="3">
    <source>
        <dbReference type="Proteomes" id="UP000441754"/>
    </source>
</evidence>
<accession>A0A7K0EGN5</accession>
<keyword evidence="3" id="KW-1185">Reference proteome</keyword>
<dbReference type="AlphaFoldDB" id="A0A7K0EGN5"/>
<proteinExistence type="predicted"/>
<feature type="signal peptide" evidence="1">
    <location>
        <begin position="1"/>
        <end position="20"/>
    </location>
</feature>